<dbReference type="InterPro" id="IPR035965">
    <property type="entry name" value="PAS-like_dom_sf"/>
</dbReference>
<reference evidence="2 3" key="1">
    <citation type="submission" date="2020-05" db="EMBL/GenBank/DDBJ databases">
        <title>Sulfurimonas marisnigri, sp. nov., and Sulfurimonas baltica, sp. nov., manganese oxide reducing chemolithoautotrophs of the class Epsilonproteobacteria isolated from the pelagic redoxclines of the Black and Baltic Seas and emended description of the genus Sulfurimonas.</title>
        <authorList>
            <person name="Henkel J.V."/>
            <person name="Laudan C."/>
            <person name="Werner J."/>
            <person name="Neu T."/>
            <person name="Plewe S."/>
            <person name="Sproer C."/>
            <person name="Bunk B."/>
            <person name="Schulz-Vogt H.N."/>
        </authorList>
    </citation>
    <scope>NUCLEOTIDE SEQUENCE [LARGE SCALE GENOMIC DNA]</scope>
    <source>
        <strain evidence="2 3">GD2</strain>
    </source>
</reference>
<dbReference type="KEGG" id="sbal:HUE88_00745"/>
<dbReference type="CDD" id="cd00130">
    <property type="entry name" value="PAS"/>
    <property type="match status" value="1"/>
</dbReference>
<evidence type="ECO:0000313" key="3">
    <source>
        <dbReference type="Proteomes" id="UP000593994"/>
    </source>
</evidence>
<evidence type="ECO:0000259" key="1">
    <source>
        <dbReference type="PROSITE" id="PS50112"/>
    </source>
</evidence>
<sequence>MSTKTLSKLDSPKNIRDSEKKLGDNDFIVSKTDTKGKITYCNEIFTKMAGYPASSLIGANHNLIRHPDMPRIAFKVAWDLIQSKQEFFGFVKNLCADGGYYWVFTYITADLDSRGNIISYTSVRRKPPRSAIDAIAPIYKLLLDAENKGGSDASGKILANFLAEKKTSYDEFVINLQKDIRTGN</sequence>
<protein>
    <submittedName>
        <fullName evidence="2">PAS domain-containing protein</fullName>
    </submittedName>
</protein>
<dbReference type="PROSITE" id="PS50112">
    <property type="entry name" value="PAS"/>
    <property type="match status" value="1"/>
</dbReference>
<feature type="domain" description="PAS" evidence="1">
    <location>
        <begin position="33"/>
        <end position="68"/>
    </location>
</feature>
<accession>A0A7S7RNB3</accession>
<name>A0A7S7RNB3_9BACT</name>
<organism evidence="2 3">
    <name type="scientific">Candidatus Sulfurimonas baltica</name>
    <dbReference type="NCBI Taxonomy" id="2740404"/>
    <lineage>
        <taxon>Bacteria</taxon>
        <taxon>Pseudomonadati</taxon>
        <taxon>Campylobacterota</taxon>
        <taxon>Epsilonproteobacteria</taxon>
        <taxon>Campylobacterales</taxon>
        <taxon>Sulfurimonadaceae</taxon>
        <taxon>Sulfurimonas</taxon>
    </lineage>
</organism>
<keyword evidence="3" id="KW-1185">Reference proteome</keyword>
<dbReference type="AlphaFoldDB" id="A0A7S7RNB3"/>
<evidence type="ECO:0000313" key="2">
    <source>
        <dbReference type="EMBL" id="QOY52260.1"/>
    </source>
</evidence>
<dbReference type="InterPro" id="IPR000014">
    <property type="entry name" value="PAS"/>
</dbReference>
<dbReference type="Gene3D" id="3.30.450.20">
    <property type="entry name" value="PAS domain"/>
    <property type="match status" value="1"/>
</dbReference>
<dbReference type="Proteomes" id="UP000593994">
    <property type="component" value="Chromosome"/>
</dbReference>
<dbReference type="NCBIfam" id="TIGR00229">
    <property type="entry name" value="sensory_box"/>
    <property type="match status" value="1"/>
</dbReference>
<dbReference type="Pfam" id="PF08447">
    <property type="entry name" value="PAS_3"/>
    <property type="match status" value="1"/>
</dbReference>
<proteinExistence type="predicted"/>
<dbReference type="EMBL" id="CP054492">
    <property type="protein sequence ID" value="QOY52260.1"/>
    <property type="molecule type" value="Genomic_DNA"/>
</dbReference>
<dbReference type="InterPro" id="IPR013655">
    <property type="entry name" value="PAS_fold_3"/>
</dbReference>
<dbReference type="SUPFAM" id="SSF55785">
    <property type="entry name" value="PYP-like sensor domain (PAS domain)"/>
    <property type="match status" value="1"/>
</dbReference>
<gene>
    <name evidence="2" type="ORF">HUE88_00745</name>
</gene>
<dbReference type="RefSeq" id="WP_194370129.1">
    <property type="nucleotide sequence ID" value="NZ_CP054492.1"/>
</dbReference>